<organism evidence="14 15">
    <name type="scientific">Rhizosaccharibacter radicis</name>
    <dbReference type="NCBI Taxonomy" id="2782605"/>
    <lineage>
        <taxon>Bacteria</taxon>
        <taxon>Pseudomonadati</taxon>
        <taxon>Pseudomonadota</taxon>
        <taxon>Alphaproteobacteria</taxon>
        <taxon>Acetobacterales</taxon>
        <taxon>Acetobacteraceae</taxon>
        <taxon>Rhizosaccharibacter</taxon>
    </lineage>
</organism>
<evidence type="ECO:0000256" key="9">
    <source>
        <dbReference type="ARBA" id="ARBA00022777"/>
    </source>
</evidence>
<gene>
    <name evidence="13 14" type="primary">lpxK</name>
    <name evidence="14" type="ORF">NFI88_01200</name>
</gene>
<dbReference type="EC" id="2.7.1.130" evidence="3 13"/>
<evidence type="ECO:0000256" key="10">
    <source>
        <dbReference type="ARBA" id="ARBA00022840"/>
    </source>
</evidence>
<dbReference type="EMBL" id="JAMZEJ010000001">
    <property type="protein sequence ID" value="MCQ8239456.1"/>
    <property type="molecule type" value="Genomic_DNA"/>
</dbReference>
<keyword evidence="9 13" id="KW-0418">Kinase</keyword>
<evidence type="ECO:0000256" key="8">
    <source>
        <dbReference type="ARBA" id="ARBA00022741"/>
    </source>
</evidence>
<keyword evidence="7 13" id="KW-0808">Transferase</keyword>
<evidence type="ECO:0000256" key="1">
    <source>
        <dbReference type="ARBA" id="ARBA00002274"/>
    </source>
</evidence>
<comment type="pathway">
    <text evidence="2 13">Glycolipid biosynthesis; lipid IV(A) biosynthesis; lipid IV(A) from (3R)-3-hydroxytetradecanoyl-[acyl-carrier-protein] and UDP-N-acetyl-alpha-D-glucosamine: step 6/6.</text>
</comment>
<evidence type="ECO:0000256" key="7">
    <source>
        <dbReference type="ARBA" id="ARBA00022679"/>
    </source>
</evidence>
<dbReference type="InterPro" id="IPR003758">
    <property type="entry name" value="LpxK"/>
</dbReference>
<dbReference type="GO" id="GO:0009029">
    <property type="term" value="F:lipid-A 4'-kinase activity"/>
    <property type="evidence" value="ECO:0007669"/>
    <property type="project" value="UniProtKB-EC"/>
</dbReference>
<evidence type="ECO:0000256" key="11">
    <source>
        <dbReference type="ARBA" id="ARBA00023098"/>
    </source>
</evidence>
<dbReference type="PANTHER" id="PTHR42724">
    <property type="entry name" value="TETRAACYLDISACCHARIDE 4'-KINASE"/>
    <property type="match status" value="1"/>
</dbReference>
<proteinExistence type="inferred from homology"/>
<evidence type="ECO:0000256" key="5">
    <source>
        <dbReference type="ARBA" id="ARBA00022516"/>
    </source>
</evidence>
<keyword evidence="10 13" id="KW-0067">ATP-binding</keyword>
<evidence type="ECO:0000256" key="6">
    <source>
        <dbReference type="ARBA" id="ARBA00022556"/>
    </source>
</evidence>
<keyword evidence="5 13" id="KW-0444">Lipid biosynthesis</keyword>
<dbReference type="HAMAP" id="MF_00409">
    <property type="entry name" value="LpxK"/>
    <property type="match status" value="1"/>
</dbReference>
<evidence type="ECO:0000256" key="12">
    <source>
        <dbReference type="ARBA" id="ARBA00029757"/>
    </source>
</evidence>
<comment type="catalytic activity">
    <reaction evidence="13">
        <text>a lipid A disaccharide + ATP = a lipid IVA + ADP + H(+)</text>
        <dbReference type="Rhea" id="RHEA:67840"/>
        <dbReference type="ChEBI" id="CHEBI:15378"/>
        <dbReference type="ChEBI" id="CHEBI:30616"/>
        <dbReference type="ChEBI" id="CHEBI:176343"/>
        <dbReference type="ChEBI" id="CHEBI:176425"/>
        <dbReference type="ChEBI" id="CHEBI:456216"/>
        <dbReference type="EC" id="2.7.1.130"/>
    </reaction>
</comment>
<dbReference type="NCBIfam" id="TIGR00682">
    <property type="entry name" value="lpxK"/>
    <property type="match status" value="1"/>
</dbReference>
<evidence type="ECO:0000256" key="3">
    <source>
        <dbReference type="ARBA" id="ARBA00012071"/>
    </source>
</evidence>
<dbReference type="RefSeq" id="WP_422918193.1">
    <property type="nucleotide sequence ID" value="NZ_JAMZEJ010000001.1"/>
</dbReference>
<keyword evidence="11 13" id="KW-0443">Lipid metabolism</keyword>
<evidence type="ECO:0000313" key="15">
    <source>
        <dbReference type="Proteomes" id="UP001524547"/>
    </source>
</evidence>
<dbReference type="Proteomes" id="UP001524547">
    <property type="component" value="Unassembled WGS sequence"/>
</dbReference>
<reference evidence="14 15" key="1">
    <citation type="submission" date="2022-06" db="EMBL/GenBank/DDBJ databases">
        <title>Rhizosaccharibacter gen. nov. sp. nov. KSS12, endophytic bacteria isolated from sugarcane.</title>
        <authorList>
            <person name="Pitiwittayakul N."/>
        </authorList>
    </citation>
    <scope>NUCLEOTIDE SEQUENCE [LARGE SCALE GENOMIC DNA]</scope>
    <source>
        <strain evidence="14 15">KSS12</strain>
    </source>
</reference>
<keyword evidence="6 13" id="KW-0441">Lipid A biosynthesis</keyword>
<evidence type="ECO:0000313" key="14">
    <source>
        <dbReference type="EMBL" id="MCQ8239456.1"/>
    </source>
</evidence>
<feature type="binding site" evidence="13">
    <location>
        <begin position="52"/>
        <end position="59"/>
    </location>
    <ligand>
        <name>ATP</name>
        <dbReference type="ChEBI" id="CHEBI:30616"/>
    </ligand>
</feature>
<evidence type="ECO:0000256" key="13">
    <source>
        <dbReference type="HAMAP-Rule" id="MF_00409"/>
    </source>
</evidence>
<evidence type="ECO:0000256" key="2">
    <source>
        <dbReference type="ARBA" id="ARBA00004870"/>
    </source>
</evidence>
<keyword evidence="15" id="KW-1185">Reference proteome</keyword>
<name>A0ABT1VSY1_9PROT</name>
<comment type="function">
    <text evidence="1 13">Transfers the gamma-phosphate of ATP to the 4'-position of a tetraacyldisaccharide 1-phosphate intermediate (termed DS-1-P) to form tetraacyldisaccharide 1,4'-bis-phosphate (lipid IVA).</text>
</comment>
<dbReference type="SUPFAM" id="SSF52540">
    <property type="entry name" value="P-loop containing nucleoside triphosphate hydrolases"/>
    <property type="match status" value="1"/>
</dbReference>
<keyword evidence="8 13" id="KW-0547">Nucleotide-binding</keyword>
<dbReference type="InterPro" id="IPR027417">
    <property type="entry name" value="P-loop_NTPase"/>
</dbReference>
<accession>A0ABT1VSY1</accession>
<evidence type="ECO:0000256" key="4">
    <source>
        <dbReference type="ARBA" id="ARBA00016436"/>
    </source>
</evidence>
<protein>
    <recommendedName>
        <fullName evidence="4 13">Tetraacyldisaccharide 4'-kinase</fullName>
        <ecNumber evidence="3 13">2.7.1.130</ecNumber>
    </recommendedName>
    <alternativeName>
        <fullName evidence="12 13">Lipid A 4'-kinase</fullName>
    </alternativeName>
</protein>
<dbReference type="Pfam" id="PF02606">
    <property type="entry name" value="LpxK"/>
    <property type="match status" value="1"/>
</dbReference>
<sequence length="326" mass="35208">MKPPAFWYDPDAQWLPALLSPAAAATRALTRRRLRRPGRHAGVPVICCGNLSVGGTGKTTLVLDLAHRFQARGRRVHLLIRGYGGARQHALRVDPERHDAADVGDEALLLAGTAPCWVGADRAASARAAVAAGADLLILDDGLQNPTLHQDWPLLVIDGETGFGNGHALPAGPLREALADAVPRLRGVVIIGADRRRVAARLPPGLPVLWAALRMAPEAEALRGRRLLAFAGIGRPGKFFDSLERLGLHLAERRSFPDHHRYSGQDARRLLRDAGRLGATLVTTPKDATRLPPALRDHVQALGVSLDWTDPAARDALLHRMEQAPR</sequence>
<dbReference type="PANTHER" id="PTHR42724:SF1">
    <property type="entry name" value="TETRAACYLDISACCHARIDE 4'-KINASE, MITOCHONDRIAL-RELATED"/>
    <property type="match status" value="1"/>
</dbReference>
<comment type="caution">
    <text evidence="14">The sequence shown here is derived from an EMBL/GenBank/DDBJ whole genome shotgun (WGS) entry which is preliminary data.</text>
</comment>
<comment type="similarity">
    <text evidence="13">Belongs to the LpxK family.</text>
</comment>